<proteinExistence type="predicted"/>
<reference evidence="1 2" key="1">
    <citation type="journal article" date="2012" name="BMC Genomics">
        <title>Comparative genomics of the white-rot fungi, Phanerochaete carnosa and P. chrysosporium, to elucidate the genetic basis of the distinct wood types they colonize.</title>
        <authorList>
            <person name="Suzuki H."/>
            <person name="MacDonald J."/>
            <person name="Syed K."/>
            <person name="Salamov A."/>
            <person name="Hori C."/>
            <person name="Aerts A."/>
            <person name="Henrissat B."/>
            <person name="Wiebenga A."/>
            <person name="vanKuyk P.A."/>
            <person name="Barry K."/>
            <person name="Lindquist E."/>
            <person name="LaButti K."/>
            <person name="Lapidus A."/>
            <person name="Lucas S."/>
            <person name="Coutinho P."/>
            <person name="Gong Y."/>
            <person name="Samejima M."/>
            <person name="Mahadevan R."/>
            <person name="Abou-Zaid M."/>
            <person name="de Vries R.P."/>
            <person name="Igarashi K."/>
            <person name="Yadav J.S."/>
            <person name="Grigoriev I.V."/>
            <person name="Master E.R."/>
        </authorList>
    </citation>
    <scope>NUCLEOTIDE SEQUENCE [LARGE SCALE GENOMIC DNA]</scope>
    <source>
        <strain evidence="1 2">HHB-10118-sp</strain>
    </source>
</reference>
<dbReference type="EMBL" id="JH930476">
    <property type="protein sequence ID" value="EKM52172.1"/>
    <property type="molecule type" value="Genomic_DNA"/>
</dbReference>
<dbReference type="PANTHER" id="PTHR38115:SF1">
    <property type="entry name" value="LIPOCALIN-LIKE DOMAIN-CONTAINING PROTEIN"/>
    <property type="match status" value="1"/>
</dbReference>
<dbReference type="OrthoDB" id="425354at2759"/>
<dbReference type="PANTHER" id="PTHR38115">
    <property type="entry name" value="LIPOCALIN-LIKE DOMAIN-CONTAINING PROTEIN"/>
    <property type="match status" value="1"/>
</dbReference>
<dbReference type="AlphaFoldDB" id="K5WPA5"/>
<sequence>MAVPANMTTLDLSGKYNQNKTLSNNTDIILSKQGVSYFVRMGINMGTLAVIVKHEHSSDGAETLAVDQSLSGGLGRTSQARTLDWEPRDTDSKFFGKTTIRTKRATIDDLENAWLREGWVEEACANGLILDSVQSEPKDGKTWCTDIVWGIEEIDGERRYTRHIAFTGPDGKETNARIVYDYLGPLN</sequence>
<dbReference type="InterPro" id="IPR053037">
    <property type="entry name" value="Pericyclase_pydY-like"/>
</dbReference>
<gene>
    <name evidence="1" type="ORF">PHACADRAFT_212742</name>
</gene>
<evidence type="ECO:0000313" key="2">
    <source>
        <dbReference type="Proteomes" id="UP000008370"/>
    </source>
</evidence>
<accession>K5WPA5</accession>
<name>K5WPA5_PHACS</name>
<keyword evidence="2" id="KW-1185">Reference proteome</keyword>
<dbReference type="KEGG" id="pco:PHACADRAFT_212742"/>
<organism evidence="1 2">
    <name type="scientific">Phanerochaete carnosa (strain HHB-10118-sp)</name>
    <name type="common">White-rot fungus</name>
    <name type="synonym">Peniophora carnosa</name>
    <dbReference type="NCBI Taxonomy" id="650164"/>
    <lineage>
        <taxon>Eukaryota</taxon>
        <taxon>Fungi</taxon>
        <taxon>Dikarya</taxon>
        <taxon>Basidiomycota</taxon>
        <taxon>Agaricomycotina</taxon>
        <taxon>Agaricomycetes</taxon>
        <taxon>Polyporales</taxon>
        <taxon>Phanerochaetaceae</taxon>
        <taxon>Phanerochaete</taxon>
    </lineage>
</organism>
<evidence type="ECO:0000313" key="1">
    <source>
        <dbReference type="EMBL" id="EKM52172.1"/>
    </source>
</evidence>
<dbReference type="HOGENOM" id="CLU_088979_2_0_1"/>
<protein>
    <recommendedName>
        <fullName evidence="3">LCCL domain-containing protein</fullName>
    </recommendedName>
</protein>
<dbReference type="InParanoid" id="K5WPA5"/>
<dbReference type="GeneID" id="18913270"/>
<dbReference type="Proteomes" id="UP000008370">
    <property type="component" value="Unassembled WGS sequence"/>
</dbReference>
<dbReference type="RefSeq" id="XP_007399949.1">
    <property type="nucleotide sequence ID" value="XM_007399887.1"/>
</dbReference>
<evidence type="ECO:0008006" key="3">
    <source>
        <dbReference type="Google" id="ProtNLM"/>
    </source>
</evidence>